<feature type="transmembrane region" description="Helical" evidence="2">
    <location>
        <begin position="122"/>
        <end position="143"/>
    </location>
</feature>
<accession>A0A9P5PIP6</accession>
<dbReference type="GO" id="GO:0030010">
    <property type="term" value="P:establishment of cell polarity"/>
    <property type="evidence" value="ECO:0007669"/>
    <property type="project" value="TreeGrafter"/>
</dbReference>
<feature type="region of interest" description="Disordered" evidence="1">
    <location>
        <begin position="94"/>
        <end position="118"/>
    </location>
</feature>
<dbReference type="PANTHER" id="PTHR35778">
    <property type="entry name" value="SIGNALING MUCIN HKR1-RELATED"/>
    <property type="match status" value="1"/>
</dbReference>
<sequence>MPTILETALDLTSDQVMPLALQVNVPSDYTDPSDAGMLGTMYLVYIPTSSVPTLQDQIKATQSSFYTGVNDNVARQLASLVNSGWNILSIPSSSGLGGGSPSPSTDNATGASSSSSKTRQDAIIGVTSSLGGIAVCVLAFLVYRSWKRRQELAHRRLSDPVDAAGVRPDGREFDQDSVGGQRRRSFYFAEDSLRGFQGDHVDDAQYDARTGQMSQRRNVMPAAISAPILRESSMNW</sequence>
<keyword evidence="2" id="KW-1133">Transmembrane helix</keyword>
<dbReference type="GO" id="GO:0005576">
    <property type="term" value="C:extracellular region"/>
    <property type="evidence" value="ECO:0007669"/>
    <property type="project" value="TreeGrafter"/>
</dbReference>
<evidence type="ECO:0000256" key="1">
    <source>
        <dbReference type="SAM" id="MobiDB-lite"/>
    </source>
</evidence>
<dbReference type="GO" id="GO:0006972">
    <property type="term" value="P:hyperosmotic response"/>
    <property type="evidence" value="ECO:0007669"/>
    <property type="project" value="TreeGrafter"/>
</dbReference>
<reference evidence="3" key="1">
    <citation type="submission" date="2020-11" db="EMBL/GenBank/DDBJ databases">
        <authorList>
            <consortium name="DOE Joint Genome Institute"/>
            <person name="Ahrendt S."/>
            <person name="Riley R."/>
            <person name="Andreopoulos W."/>
            <person name="Labutti K."/>
            <person name="Pangilinan J."/>
            <person name="Ruiz-Duenas F.J."/>
            <person name="Barrasa J.M."/>
            <person name="Sanchez-Garcia M."/>
            <person name="Camarero S."/>
            <person name="Miyauchi S."/>
            <person name="Serrano A."/>
            <person name="Linde D."/>
            <person name="Babiker R."/>
            <person name="Drula E."/>
            <person name="Ayuso-Fernandez I."/>
            <person name="Pacheco R."/>
            <person name="Padilla G."/>
            <person name="Ferreira P."/>
            <person name="Barriuso J."/>
            <person name="Kellner H."/>
            <person name="Castanera R."/>
            <person name="Alfaro M."/>
            <person name="Ramirez L."/>
            <person name="Pisabarro A.G."/>
            <person name="Kuo A."/>
            <person name="Tritt A."/>
            <person name="Lipzen A."/>
            <person name="He G."/>
            <person name="Yan M."/>
            <person name="Ng V."/>
            <person name="Cullen D."/>
            <person name="Martin F."/>
            <person name="Rosso M.-N."/>
            <person name="Henrissat B."/>
            <person name="Hibbett D."/>
            <person name="Martinez A.T."/>
            <person name="Grigoriev I.V."/>
        </authorList>
    </citation>
    <scope>NUCLEOTIDE SEQUENCE</scope>
    <source>
        <strain evidence="3">AH 40177</strain>
    </source>
</reference>
<evidence type="ECO:0000313" key="3">
    <source>
        <dbReference type="EMBL" id="KAF9066434.1"/>
    </source>
</evidence>
<dbReference type="GO" id="GO:0031505">
    <property type="term" value="P:fungal-type cell wall organization"/>
    <property type="evidence" value="ECO:0007669"/>
    <property type="project" value="TreeGrafter"/>
</dbReference>
<dbReference type="AlphaFoldDB" id="A0A9P5PIP6"/>
<dbReference type="InterPro" id="IPR039295">
    <property type="entry name" value="MSB2"/>
</dbReference>
<dbReference type="EMBL" id="JADNRY010000087">
    <property type="protein sequence ID" value="KAF9066434.1"/>
    <property type="molecule type" value="Genomic_DNA"/>
</dbReference>
<gene>
    <name evidence="3" type="ORF">BDP27DRAFT_1009215</name>
</gene>
<dbReference type="Proteomes" id="UP000772434">
    <property type="component" value="Unassembled WGS sequence"/>
</dbReference>
<feature type="compositionally biased region" description="Polar residues" evidence="1">
    <location>
        <begin position="105"/>
        <end position="117"/>
    </location>
</feature>
<dbReference type="GO" id="GO:0005034">
    <property type="term" value="F:osmosensor activity"/>
    <property type="evidence" value="ECO:0007669"/>
    <property type="project" value="InterPro"/>
</dbReference>
<dbReference type="GO" id="GO:0030427">
    <property type="term" value="C:site of polarized growth"/>
    <property type="evidence" value="ECO:0007669"/>
    <property type="project" value="TreeGrafter"/>
</dbReference>
<dbReference type="GO" id="GO:0001402">
    <property type="term" value="P:signal transduction involved in filamentous growth"/>
    <property type="evidence" value="ECO:0007669"/>
    <property type="project" value="TreeGrafter"/>
</dbReference>
<protein>
    <submittedName>
        <fullName evidence="3">Uncharacterized protein</fullName>
    </submittedName>
</protein>
<dbReference type="PANTHER" id="PTHR35778:SF1">
    <property type="entry name" value="SIGNALING MUCIN HKR1-RELATED"/>
    <property type="match status" value="1"/>
</dbReference>
<dbReference type="GO" id="GO:0007232">
    <property type="term" value="P:osmosensory signaling pathway via Sho1 osmosensor"/>
    <property type="evidence" value="ECO:0007669"/>
    <property type="project" value="InterPro"/>
</dbReference>
<proteinExistence type="predicted"/>
<evidence type="ECO:0000313" key="4">
    <source>
        <dbReference type="Proteomes" id="UP000772434"/>
    </source>
</evidence>
<name>A0A9P5PIP6_9AGAR</name>
<dbReference type="GO" id="GO:0009986">
    <property type="term" value="C:cell surface"/>
    <property type="evidence" value="ECO:0007669"/>
    <property type="project" value="TreeGrafter"/>
</dbReference>
<dbReference type="OrthoDB" id="3366093at2759"/>
<keyword evidence="2" id="KW-0812">Transmembrane</keyword>
<evidence type="ECO:0000256" key="2">
    <source>
        <dbReference type="SAM" id="Phobius"/>
    </source>
</evidence>
<comment type="caution">
    <text evidence="3">The sequence shown here is derived from an EMBL/GenBank/DDBJ whole genome shotgun (WGS) entry which is preliminary data.</text>
</comment>
<organism evidence="3 4">
    <name type="scientific">Rhodocollybia butyracea</name>
    <dbReference type="NCBI Taxonomy" id="206335"/>
    <lineage>
        <taxon>Eukaryota</taxon>
        <taxon>Fungi</taxon>
        <taxon>Dikarya</taxon>
        <taxon>Basidiomycota</taxon>
        <taxon>Agaricomycotina</taxon>
        <taxon>Agaricomycetes</taxon>
        <taxon>Agaricomycetidae</taxon>
        <taxon>Agaricales</taxon>
        <taxon>Marasmiineae</taxon>
        <taxon>Omphalotaceae</taxon>
        <taxon>Rhodocollybia</taxon>
    </lineage>
</organism>
<dbReference type="GO" id="GO:0005886">
    <property type="term" value="C:plasma membrane"/>
    <property type="evidence" value="ECO:0007669"/>
    <property type="project" value="InterPro"/>
</dbReference>
<keyword evidence="4" id="KW-1185">Reference proteome</keyword>
<keyword evidence="2" id="KW-0472">Membrane</keyword>